<sequence>MEKSKTLLRRGWQLWLALVAGISTLLFAGTSVLYHNISLPDPNYYFTAARMIMNGKVMYRDIFEQKGPLVYFTHVIALAITPGRRDYGYSIIEFLLMFFLLWFTYRIMRLYLPRIWGAVLTLLFPAVFLQNALFREGDTVEITSTVIMMGALYLVMRQMVQPAHRVRFWESGLLGMGVAWILWSKFSLVLMPGIAALVLVAVVWGNQGWRQALLHTGLGLLGFVLITGPVLFYFWHYRALNDLFNVYFYWNLNAYTEAAKLPLAGAILYGAYLGVANALMSYPILMWAAVIGLLGVFLGPFTPRKGWYRLGLFLPLWGVMFSVGYPHLLGYYIYPLVIFVPLALLTAAKLILFLYPKLAEWQPRGWATVGTWLALTVVTLLIAAGFNNTPQQSRLFEKEDPAIFQFMAPVRHDPKASMMLFGVMDYGFYYYGGNKEPVSKYFAVYNLDWNKFRYPWKDWDQRLADKSVDYVVTNTARAHSNGHLRKNYKYLSTVHIQGQAFDLYHVRN</sequence>
<dbReference type="Proteomes" id="UP000050949">
    <property type="component" value="Unassembled WGS sequence"/>
</dbReference>
<comment type="caution">
    <text evidence="2">The sequence shown here is derived from an EMBL/GenBank/DDBJ whole genome shotgun (WGS) entry which is preliminary data.</text>
</comment>
<dbReference type="GeneID" id="78509625"/>
<evidence type="ECO:0000256" key="1">
    <source>
        <dbReference type="SAM" id="Phobius"/>
    </source>
</evidence>
<feature type="transmembrane region" description="Helical" evidence="1">
    <location>
        <begin position="115"/>
        <end position="133"/>
    </location>
</feature>
<reference evidence="2 3" key="1">
    <citation type="journal article" date="2015" name="Genome Announc.">
        <title>Expanding the biotechnology potential of lactobacilli through comparative genomics of 213 strains and associated genera.</title>
        <authorList>
            <person name="Sun Z."/>
            <person name="Harris H.M."/>
            <person name="McCann A."/>
            <person name="Guo C."/>
            <person name="Argimon S."/>
            <person name="Zhang W."/>
            <person name="Yang X."/>
            <person name="Jeffery I.B."/>
            <person name="Cooney J.C."/>
            <person name="Kagawa T.F."/>
            <person name="Liu W."/>
            <person name="Song Y."/>
            <person name="Salvetti E."/>
            <person name="Wrobel A."/>
            <person name="Rasinkangas P."/>
            <person name="Parkhill J."/>
            <person name="Rea M.C."/>
            <person name="O'Sullivan O."/>
            <person name="Ritari J."/>
            <person name="Douillard F.P."/>
            <person name="Paul Ross R."/>
            <person name="Yang R."/>
            <person name="Briner A.E."/>
            <person name="Felis G.E."/>
            <person name="de Vos W.M."/>
            <person name="Barrangou R."/>
            <person name="Klaenhammer T.R."/>
            <person name="Caufield P.W."/>
            <person name="Cui Y."/>
            <person name="Zhang H."/>
            <person name="O'Toole P.W."/>
        </authorList>
    </citation>
    <scope>NUCLEOTIDE SEQUENCE [LARGE SCALE GENOMIC DNA]</scope>
    <source>
        <strain evidence="2 3">DSM 16991</strain>
    </source>
</reference>
<dbReference type="AlphaFoldDB" id="A0A0R1XR48"/>
<feature type="transmembrane region" description="Helical" evidence="1">
    <location>
        <begin position="306"/>
        <end position="325"/>
    </location>
</feature>
<dbReference type="OrthoDB" id="5056808at2"/>
<protein>
    <recommendedName>
        <fullName evidence="4">Glycosyltransferase RgtA/B/C/D-like domain-containing protein</fullName>
    </recommendedName>
</protein>
<feature type="transmembrane region" description="Helical" evidence="1">
    <location>
        <begin position="87"/>
        <end position="103"/>
    </location>
</feature>
<dbReference type="RefSeq" id="WP_027827774.1">
    <property type="nucleotide sequence ID" value="NZ_AUEH01000007.1"/>
</dbReference>
<evidence type="ECO:0008006" key="4">
    <source>
        <dbReference type="Google" id="ProtNLM"/>
    </source>
</evidence>
<feature type="transmembrane region" description="Helical" evidence="1">
    <location>
        <begin position="279"/>
        <end position="299"/>
    </location>
</feature>
<feature type="transmembrane region" description="Helical" evidence="1">
    <location>
        <begin position="12"/>
        <end position="34"/>
    </location>
</feature>
<keyword evidence="1" id="KW-1133">Transmembrane helix</keyword>
<dbReference type="PATRIC" id="fig|1122147.4.peg.1240"/>
<organism evidence="2 3">
    <name type="scientific">Schleiferilactobacillus harbinensis DSM 16991</name>
    <dbReference type="NCBI Taxonomy" id="1122147"/>
    <lineage>
        <taxon>Bacteria</taxon>
        <taxon>Bacillati</taxon>
        <taxon>Bacillota</taxon>
        <taxon>Bacilli</taxon>
        <taxon>Lactobacillales</taxon>
        <taxon>Lactobacillaceae</taxon>
        <taxon>Schleiferilactobacillus</taxon>
    </lineage>
</organism>
<evidence type="ECO:0000313" key="2">
    <source>
        <dbReference type="EMBL" id="KRM29036.1"/>
    </source>
</evidence>
<dbReference type="EMBL" id="AZFW01000020">
    <property type="protein sequence ID" value="KRM29036.1"/>
    <property type="molecule type" value="Genomic_DNA"/>
</dbReference>
<feature type="transmembrane region" description="Helical" evidence="1">
    <location>
        <begin position="366"/>
        <end position="386"/>
    </location>
</feature>
<accession>A0A0R1XR48</accession>
<proteinExistence type="predicted"/>
<name>A0A0R1XR48_9LACO</name>
<keyword evidence="1" id="KW-0812">Transmembrane</keyword>
<keyword evidence="1" id="KW-0472">Membrane</keyword>
<feature type="transmembrane region" description="Helical" evidence="1">
    <location>
        <begin position="189"/>
        <end position="205"/>
    </location>
</feature>
<evidence type="ECO:0000313" key="3">
    <source>
        <dbReference type="Proteomes" id="UP000050949"/>
    </source>
</evidence>
<dbReference type="eggNOG" id="ENOG5033VFI">
    <property type="taxonomic scope" value="Bacteria"/>
</dbReference>
<feature type="transmembrane region" description="Helical" evidence="1">
    <location>
        <begin position="212"/>
        <end position="235"/>
    </location>
</feature>
<feature type="transmembrane region" description="Helical" evidence="1">
    <location>
        <begin position="139"/>
        <end position="156"/>
    </location>
</feature>
<gene>
    <name evidence="2" type="ORF">FC91_GL001200</name>
</gene>
<feature type="transmembrane region" description="Helical" evidence="1">
    <location>
        <begin position="331"/>
        <end position="354"/>
    </location>
</feature>